<comment type="caution">
    <text evidence="3">The sequence shown here is derived from an EMBL/GenBank/DDBJ whole genome shotgun (WGS) entry which is preliminary data.</text>
</comment>
<dbReference type="Gene3D" id="1.10.630.10">
    <property type="entry name" value="Cytochrome P450"/>
    <property type="match status" value="1"/>
</dbReference>
<dbReference type="PANTHER" id="PTHR46696">
    <property type="entry name" value="P450, PUTATIVE (EUROFUNG)-RELATED"/>
    <property type="match status" value="1"/>
</dbReference>
<dbReference type="InterPro" id="IPR002397">
    <property type="entry name" value="Cyt_P450_B"/>
</dbReference>
<keyword evidence="2" id="KW-0408">Iron</keyword>
<dbReference type="PRINTS" id="PR00359">
    <property type="entry name" value="BP450"/>
</dbReference>
<keyword evidence="4" id="KW-1185">Reference proteome</keyword>
<dbReference type="InterPro" id="IPR036396">
    <property type="entry name" value="Cyt_P450_sf"/>
</dbReference>
<dbReference type="CDD" id="cd20625">
    <property type="entry name" value="CYP164-like"/>
    <property type="match status" value="1"/>
</dbReference>
<dbReference type="SUPFAM" id="SSF48264">
    <property type="entry name" value="Cytochrome P450"/>
    <property type="match status" value="1"/>
</dbReference>
<evidence type="ECO:0000313" key="4">
    <source>
        <dbReference type="Proteomes" id="UP001595711"/>
    </source>
</evidence>
<organism evidence="3 4">
    <name type="scientific">Ferrovibrio xuzhouensis</name>
    <dbReference type="NCBI Taxonomy" id="1576914"/>
    <lineage>
        <taxon>Bacteria</taxon>
        <taxon>Pseudomonadati</taxon>
        <taxon>Pseudomonadota</taxon>
        <taxon>Alphaproteobacteria</taxon>
        <taxon>Rhodospirillales</taxon>
        <taxon>Rhodospirillaceae</taxon>
        <taxon>Ferrovibrio</taxon>
    </lineage>
</organism>
<dbReference type="EMBL" id="JBHRYJ010000007">
    <property type="protein sequence ID" value="MFC3678202.1"/>
    <property type="molecule type" value="Genomic_DNA"/>
</dbReference>
<evidence type="ECO:0000256" key="1">
    <source>
        <dbReference type="ARBA" id="ARBA00010617"/>
    </source>
</evidence>
<dbReference type="InterPro" id="IPR001128">
    <property type="entry name" value="Cyt_P450"/>
</dbReference>
<keyword evidence="2" id="KW-0503">Monooxygenase</keyword>
<name>A0ABV7VMT6_9PROT</name>
<gene>
    <name evidence="3" type="ORF">ACFOOQ_21815</name>
</gene>
<sequence>MASPAPATAVSRPDDLNGLRLGRYTTADQAARRDVVAGFDLRALDRAFLDDPYPVYHLLRHYAPVRQMPDGSYFLTRYDDLQAVYRDPKRFSSDKKIEFRPKFGDTPLYRHHTTSLVFNDPPLHTRVRRLLAPAFTPRALRLLEARFTALVDRLLDRAEKQGGMDVVTDYAAALPVEIIGDMLAVPAEDRHLLRDWSLAILGALEPVLTPERAEAGNRAMVEFEAYLERHLESWRAHMAAHEDAGADGYGDVLTGLIRGENGEALTADELVQNCIFLLNAGHETTTNLIGNGIAALLDWPDERRRLTDDPSLMKTAVEEFLRFESSNQLGNRRVVEEVEIGGVTLPPGTLVTLCIGAANRDPAQFADPDRLDVGRQPNRHLAFGAGIHACAGMSLARIEGQIAISRLLARFPDFRPAGDPVRGGRARFRGFLSFPVSF</sequence>
<keyword evidence="2" id="KW-0349">Heme</keyword>
<dbReference type="PROSITE" id="PS00086">
    <property type="entry name" value="CYTOCHROME_P450"/>
    <property type="match status" value="1"/>
</dbReference>
<dbReference type="RefSeq" id="WP_379729808.1">
    <property type="nucleotide sequence ID" value="NZ_JBHRYJ010000007.1"/>
</dbReference>
<dbReference type="InterPro" id="IPR017972">
    <property type="entry name" value="Cyt_P450_CS"/>
</dbReference>
<reference evidence="4" key="1">
    <citation type="journal article" date="2019" name="Int. J. Syst. Evol. Microbiol.">
        <title>The Global Catalogue of Microorganisms (GCM) 10K type strain sequencing project: providing services to taxonomists for standard genome sequencing and annotation.</title>
        <authorList>
            <consortium name="The Broad Institute Genomics Platform"/>
            <consortium name="The Broad Institute Genome Sequencing Center for Infectious Disease"/>
            <person name="Wu L."/>
            <person name="Ma J."/>
        </authorList>
    </citation>
    <scope>NUCLEOTIDE SEQUENCE [LARGE SCALE GENOMIC DNA]</scope>
    <source>
        <strain evidence="4">KCTC 42182</strain>
    </source>
</reference>
<accession>A0ABV7VMT6</accession>
<evidence type="ECO:0000313" key="3">
    <source>
        <dbReference type="EMBL" id="MFC3678202.1"/>
    </source>
</evidence>
<keyword evidence="2" id="KW-0560">Oxidoreductase</keyword>
<keyword evidence="2" id="KW-0479">Metal-binding</keyword>
<dbReference type="PANTHER" id="PTHR46696:SF1">
    <property type="entry name" value="CYTOCHROME P450 YJIB-RELATED"/>
    <property type="match status" value="1"/>
</dbReference>
<comment type="similarity">
    <text evidence="1 2">Belongs to the cytochrome P450 family.</text>
</comment>
<evidence type="ECO:0000256" key="2">
    <source>
        <dbReference type="RuleBase" id="RU000461"/>
    </source>
</evidence>
<dbReference type="Proteomes" id="UP001595711">
    <property type="component" value="Unassembled WGS sequence"/>
</dbReference>
<dbReference type="Pfam" id="PF00067">
    <property type="entry name" value="p450"/>
    <property type="match status" value="1"/>
</dbReference>
<proteinExistence type="inferred from homology"/>
<protein>
    <submittedName>
        <fullName evidence="3">Cytochrome P450</fullName>
    </submittedName>
</protein>